<proteinExistence type="predicted"/>
<dbReference type="EMBL" id="BSYO01000009">
    <property type="protein sequence ID" value="GMH10128.1"/>
    <property type="molecule type" value="Genomic_DNA"/>
</dbReference>
<dbReference type="PANTHER" id="PTHR46836">
    <property type="entry name" value="AFADIN"/>
    <property type="match status" value="1"/>
</dbReference>
<evidence type="ECO:0000256" key="1">
    <source>
        <dbReference type="SAM" id="MobiDB-lite"/>
    </source>
</evidence>
<dbReference type="InterPro" id="IPR025486">
    <property type="entry name" value="DUF4378"/>
</dbReference>
<accession>A0AAD3SF70</accession>
<evidence type="ECO:0000313" key="3">
    <source>
        <dbReference type="EMBL" id="GMH10128.1"/>
    </source>
</evidence>
<evidence type="ECO:0000313" key="4">
    <source>
        <dbReference type="Proteomes" id="UP001279734"/>
    </source>
</evidence>
<keyword evidence="4" id="KW-1185">Reference proteome</keyword>
<name>A0AAD3SF70_NEPGR</name>
<feature type="domain" description="DUF4378" evidence="2">
    <location>
        <begin position="360"/>
        <end position="513"/>
    </location>
</feature>
<dbReference type="Proteomes" id="UP001279734">
    <property type="component" value="Unassembled WGS sequence"/>
</dbReference>
<protein>
    <recommendedName>
        <fullName evidence="2">DUF4378 domain-containing protein</fullName>
    </recommendedName>
</protein>
<dbReference type="PANTHER" id="PTHR46836:SF8">
    <property type="entry name" value="AFADIN"/>
    <property type="match status" value="1"/>
</dbReference>
<gene>
    <name evidence="3" type="ORF">Nepgr_011969</name>
</gene>
<comment type="caution">
    <text evidence="3">The sequence shown here is derived from an EMBL/GenBank/DDBJ whole genome shotgun (WGS) entry which is preliminary data.</text>
</comment>
<dbReference type="AlphaFoldDB" id="A0AAD3SF70"/>
<dbReference type="Pfam" id="PF14309">
    <property type="entry name" value="DUF4378"/>
    <property type="match status" value="1"/>
</dbReference>
<organism evidence="3 4">
    <name type="scientific">Nepenthes gracilis</name>
    <name type="common">Slender pitcher plant</name>
    <dbReference type="NCBI Taxonomy" id="150966"/>
    <lineage>
        <taxon>Eukaryota</taxon>
        <taxon>Viridiplantae</taxon>
        <taxon>Streptophyta</taxon>
        <taxon>Embryophyta</taxon>
        <taxon>Tracheophyta</taxon>
        <taxon>Spermatophyta</taxon>
        <taxon>Magnoliopsida</taxon>
        <taxon>eudicotyledons</taxon>
        <taxon>Gunneridae</taxon>
        <taxon>Pentapetalae</taxon>
        <taxon>Caryophyllales</taxon>
        <taxon>Nepenthaceae</taxon>
        <taxon>Nepenthes</taxon>
    </lineage>
</organism>
<evidence type="ECO:0000259" key="2">
    <source>
        <dbReference type="Pfam" id="PF14309"/>
    </source>
</evidence>
<sequence length="525" mass="58027">MSERWKMTHRSQEAGLVRKGSTLGEMLAVPDLDMRPSNLETVITQDGHFGRFMGNNGLPGSVGPLGISSRDGWKDGCVGTLSRSRSLPASTHLRSPKTSMRHESLGAERFLVPKECISHRRNKAVKRSFNRKEGSFSGGGRPRKKKSDSVLHVDKDITDVQEFQFHKSQKNSGLEEMESPDVKATILEAPCRNVDTILNLDAIVDVEHENVPKSLACPDEQINALDFSGDVLVKDESCSSDVHEPMSQECSRRCLIEGSASFQCPAIQPEIPVSSKEADQPSPVSVLEASFVEDLSSGSECFERVSAELHGLRMQLQLLKLESKAYDEGPLLVSTDEDSVEGSNACPIVRGSPIAEESWECSYLVDVLIDSGFDDTNPDMLDAAQNFPKFPIAPWVFEKLEKKYSNQATCSRSERKLLFDCINSGIVEIFRQSTDPHPWVVVEVSATSGRPRLHKDGLKSELQKLLKGHEMIAAETVIDPVLQRDCQWVDLGDHIDVIGSEIGNLLIDDLVSELVTMSRLCASYM</sequence>
<feature type="region of interest" description="Disordered" evidence="1">
    <location>
        <begin position="127"/>
        <end position="150"/>
    </location>
</feature>
<reference evidence="3" key="1">
    <citation type="submission" date="2023-05" db="EMBL/GenBank/DDBJ databases">
        <title>Nepenthes gracilis genome sequencing.</title>
        <authorList>
            <person name="Fukushima K."/>
        </authorList>
    </citation>
    <scope>NUCLEOTIDE SEQUENCE</scope>
    <source>
        <strain evidence="3">SING2019-196</strain>
    </source>
</reference>